<evidence type="ECO:0008006" key="3">
    <source>
        <dbReference type="Google" id="ProtNLM"/>
    </source>
</evidence>
<dbReference type="EMBL" id="OR613467">
    <property type="protein sequence ID" value="WNT44371.1"/>
    <property type="molecule type" value="Genomic_DNA"/>
</dbReference>
<dbReference type="Pfam" id="PF14076">
    <property type="entry name" value="DUF4258"/>
    <property type="match status" value="1"/>
</dbReference>
<proteinExistence type="predicted"/>
<dbReference type="InterPro" id="IPR025354">
    <property type="entry name" value="DUF4258"/>
</dbReference>
<dbReference type="Proteomes" id="UP001305869">
    <property type="component" value="Segment"/>
</dbReference>
<gene>
    <name evidence="1" type="primary">55</name>
    <name evidence="1" type="ORF">SEA_MABODAMACA_55</name>
</gene>
<organism evidence="1 2">
    <name type="scientific">Microbacterium phage Mabodamaca</name>
    <dbReference type="NCBI Taxonomy" id="3078574"/>
    <lineage>
        <taxon>Viruses</taxon>
        <taxon>Duplodnaviria</taxon>
        <taxon>Heunggongvirae</taxon>
        <taxon>Uroviricota</taxon>
        <taxon>Caudoviricetes</taxon>
        <taxon>Casidaviridae</taxon>
        <taxon>Mabodamacavirus</taxon>
        <taxon>Mabodamacavirus mabodamaca</taxon>
    </lineage>
</organism>
<accession>A0AA96SJB9</accession>
<evidence type="ECO:0000313" key="2">
    <source>
        <dbReference type="Proteomes" id="UP001305869"/>
    </source>
</evidence>
<evidence type="ECO:0000313" key="1">
    <source>
        <dbReference type="EMBL" id="WNT44371.1"/>
    </source>
</evidence>
<protein>
    <recommendedName>
        <fullName evidence="3">DUF4258 domain-containing protein</fullName>
    </recommendedName>
</protein>
<keyword evidence="2" id="KW-1185">Reference proteome</keyword>
<sequence length="88" mass="10330">MNTPHRLTKADLPSIRFSRHAREVMAERHITEVEVARVLVRGSSHPHKGLRRYVLDKLCVVFAPEDRVIVTILLFTEDRWTNDDARKR</sequence>
<reference evidence="1 2" key="1">
    <citation type="submission" date="2023-09" db="EMBL/GenBank/DDBJ databases">
        <authorList>
            <person name="Astacio K.C."/>
            <person name="Barreto J.C."/>
            <person name="Colon C.A."/>
            <person name="Dejesus A.I."/>
            <person name="Gragirenes D.A."/>
            <person name="Navarro A."/>
            <person name="Negron R.A."/>
            <person name="Nunez P.S."/>
            <person name="Ortiz C.A."/>
            <person name="Ortiz A.Y."/>
            <person name="Roman V.A."/>
            <person name="Sanchez M.A."/>
            <person name="Serrano K.M."/>
            <person name="Klyczek K."/>
            <person name="Ko C."/>
            <person name="Russell D.A."/>
            <person name="Jacobs-Sera D."/>
            <person name="Hatfull G.F."/>
        </authorList>
    </citation>
    <scope>NUCLEOTIDE SEQUENCE [LARGE SCALE GENOMIC DNA]</scope>
</reference>
<name>A0AA96SJB9_9CAUD</name>